<dbReference type="Gene3D" id="1.10.260.40">
    <property type="entry name" value="lambda repressor-like DNA-binding domains"/>
    <property type="match status" value="1"/>
</dbReference>
<keyword evidence="3" id="KW-1185">Reference proteome</keyword>
<reference evidence="3" key="1">
    <citation type="journal article" date="2019" name="Int. J. Syst. Evol. Microbiol.">
        <title>The Global Catalogue of Microorganisms (GCM) 10K type strain sequencing project: providing services to taxonomists for standard genome sequencing and annotation.</title>
        <authorList>
            <consortium name="The Broad Institute Genomics Platform"/>
            <consortium name="The Broad Institute Genome Sequencing Center for Infectious Disease"/>
            <person name="Wu L."/>
            <person name="Ma J."/>
        </authorList>
    </citation>
    <scope>NUCLEOTIDE SEQUENCE [LARGE SCALE GENOMIC DNA]</scope>
    <source>
        <strain evidence="3">JCM 15089</strain>
    </source>
</reference>
<gene>
    <name evidence="2" type="ORF">GCM10008942_08900</name>
</gene>
<dbReference type="EMBL" id="BAAADD010000002">
    <property type="protein sequence ID" value="GAA0562692.1"/>
    <property type="molecule type" value="Genomic_DNA"/>
</dbReference>
<sequence length="142" mass="14768">MERSVSLAQLEKASGIPSNSINRIERGEAELTLSKMRSIGAALGVKPSELLVDADVEARPRCHLSECCNLTGTVAPSDKASLAQAAIAIITAAKHIAAGDASRAGSASDPSESSLAALWAKLGTDQRRRALMAMLIADVITE</sequence>
<name>A0ABP3PFQ4_9PROT</name>
<evidence type="ECO:0000313" key="3">
    <source>
        <dbReference type="Proteomes" id="UP001499951"/>
    </source>
</evidence>
<dbReference type="SUPFAM" id="SSF47413">
    <property type="entry name" value="lambda repressor-like DNA-binding domains"/>
    <property type="match status" value="1"/>
</dbReference>
<dbReference type="Pfam" id="PF01381">
    <property type="entry name" value="HTH_3"/>
    <property type="match status" value="1"/>
</dbReference>
<dbReference type="PROSITE" id="PS50943">
    <property type="entry name" value="HTH_CROC1"/>
    <property type="match status" value="1"/>
</dbReference>
<protein>
    <recommendedName>
        <fullName evidence="1">HTH cro/C1-type domain-containing protein</fullName>
    </recommendedName>
</protein>
<proteinExistence type="predicted"/>
<evidence type="ECO:0000313" key="2">
    <source>
        <dbReference type="EMBL" id="GAA0562692.1"/>
    </source>
</evidence>
<evidence type="ECO:0000259" key="1">
    <source>
        <dbReference type="PROSITE" id="PS50943"/>
    </source>
</evidence>
<dbReference type="InterPro" id="IPR010982">
    <property type="entry name" value="Lambda_DNA-bd_dom_sf"/>
</dbReference>
<comment type="caution">
    <text evidence="2">The sequence shown here is derived from an EMBL/GenBank/DDBJ whole genome shotgun (WGS) entry which is preliminary data.</text>
</comment>
<dbReference type="Proteomes" id="UP001499951">
    <property type="component" value="Unassembled WGS sequence"/>
</dbReference>
<dbReference type="SMART" id="SM00530">
    <property type="entry name" value="HTH_XRE"/>
    <property type="match status" value="1"/>
</dbReference>
<organism evidence="2 3">
    <name type="scientific">Rhizomicrobium electricum</name>
    <dbReference type="NCBI Taxonomy" id="480070"/>
    <lineage>
        <taxon>Bacteria</taxon>
        <taxon>Pseudomonadati</taxon>
        <taxon>Pseudomonadota</taxon>
        <taxon>Alphaproteobacteria</taxon>
        <taxon>Micropepsales</taxon>
        <taxon>Micropepsaceae</taxon>
        <taxon>Rhizomicrobium</taxon>
    </lineage>
</organism>
<feature type="domain" description="HTH cro/C1-type" evidence="1">
    <location>
        <begin position="2"/>
        <end position="50"/>
    </location>
</feature>
<accession>A0ABP3PFQ4</accession>
<dbReference type="CDD" id="cd00093">
    <property type="entry name" value="HTH_XRE"/>
    <property type="match status" value="1"/>
</dbReference>
<dbReference type="InterPro" id="IPR001387">
    <property type="entry name" value="Cro/C1-type_HTH"/>
</dbReference>